<gene>
    <name evidence="1" type="ORF">S12H4_28334</name>
</gene>
<organism evidence="1">
    <name type="scientific">marine sediment metagenome</name>
    <dbReference type="NCBI Taxonomy" id="412755"/>
    <lineage>
        <taxon>unclassified sequences</taxon>
        <taxon>metagenomes</taxon>
        <taxon>ecological metagenomes</taxon>
    </lineage>
</organism>
<dbReference type="AlphaFoldDB" id="X1URG8"/>
<evidence type="ECO:0000313" key="1">
    <source>
        <dbReference type="EMBL" id="GAJ02456.1"/>
    </source>
</evidence>
<accession>X1URG8</accession>
<comment type="caution">
    <text evidence="1">The sequence shown here is derived from an EMBL/GenBank/DDBJ whole genome shotgun (WGS) entry which is preliminary data.</text>
</comment>
<name>X1URG8_9ZZZZ</name>
<sequence>MIVFFILLQLLPAKEFIVYETNDKGKMGKMDITSEKDSIGYHVIYRWERILCLRRAGHK</sequence>
<dbReference type="EMBL" id="BARW01016244">
    <property type="protein sequence ID" value="GAJ02456.1"/>
    <property type="molecule type" value="Genomic_DNA"/>
</dbReference>
<protein>
    <submittedName>
        <fullName evidence="1">Uncharacterized protein</fullName>
    </submittedName>
</protein>
<reference evidence="1" key="1">
    <citation type="journal article" date="2014" name="Front. Microbiol.">
        <title>High frequency of phylogenetically diverse reductive dehalogenase-homologous genes in deep subseafloor sedimentary metagenomes.</title>
        <authorList>
            <person name="Kawai M."/>
            <person name="Futagami T."/>
            <person name="Toyoda A."/>
            <person name="Takaki Y."/>
            <person name="Nishi S."/>
            <person name="Hori S."/>
            <person name="Arai W."/>
            <person name="Tsubouchi T."/>
            <person name="Morono Y."/>
            <person name="Uchiyama I."/>
            <person name="Ito T."/>
            <person name="Fujiyama A."/>
            <person name="Inagaki F."/>
            <person name="Takami H."/>
        </authorList>
    </citation>
    <scope>NUCLEOTIDE SEQUENCE</scope>
    <source>
        <strain evidence="1">Expedition CK06-06</strain>
    </source>
</reference>
<proteinExistence type="predicted"/>